<dbReference type="InterPro" id="IPR016024">
    <property type="entry name" value="ARM-type_fold"/>
</dbReference>
<dbReference type="EnsemblPlants" id="Zm00001eb232150_T002">
    <property type="protein sequence ID" value="Zm00001eb232150_P002"/>
    <property type="gene ID" value="Zm00001eb232150"/>
</dbReference>
<evidence type="ECO:0000313" key="2">
    <source>
        <dbReference type="Proteomes" id="UP000007305"/>
    </source>
</evidence>
<dbReference type="AlphaFoldDB" id="A0A804PEW2"/>
<dbReference type="FunCoup" id="A0A804PEW2">
    <property type="interactions" value="1567"/>
</dbReference>
<dbReference type="Proteomes" id="UP000007305">
    <property type="component" value="Chromosome 5"/>
</dbReference>
<dbReference type="RefSeq" id="XP_008644196.1">
    <property type="nucleotide sequence ID" value="XM_008645974.4"/>
</dbReference>
<organism evidence="1 2">
    <name type="scientific">Zea mays</name>
    <name type="common">Maize</name>
    <dbReference type="NCBI Taxonomy" id="4577"/>
    <lineage>
        <taxon>Eukaryota</taxon>
        <taxon>Viridiplantae</taxon>
        <taxon>Streptophyta</taxon>
        <taxon>Embryophyta</taxon>
        <taxon>Tracheophyta</taxon>
        <taxon>Spermatophyta</taxon>
        <taxon>Magnoliopsida</taxon>
        <taxon>Liliopsida</taxon>
        <taxon>Poales</taxon>
        <taxon>Poaceae</taxon>
        <taxon>PACMAD clade</taxon>
        <taxon>Panicoideae</taxon>
        <taxon>Andropogonodae</taxon>
        <taxon>Andropogoneae</taxon>
        <taxon>Tripsacinae</taxon>
        <taxon>Zea</taxon>
    </lineage>
</organism>
<gene>
    <name evidence="1" type="primary">LOC100501399</name>
</gene>
<evidence type="ECO:0000313" key="1">
    <source>
        <dbReference type="EnsemblPlants" id="Zm00001eb232150_P002"/>
    </source>
</evidence>
<evidence type="ECO:0008006" key="3">
    <source>
        <dbReference type="Google" id="ProtNLM"/>
    </source>
</evidence>
<keyword evidence="2" id="KW-1185">Reference proteome</keyword>
<dbReference type="Pfam" id="PF21052">
    <property type="entry name" value="EFR3_ARM"/>
    <property type="match status" value="1"/>
</dbReference>
<dbReference type="OrthoDB" id="19232at2759"/>
<dbReference type="Gramene" id="Zm00001eb232150_T002">
    <property type="protein sequence ID" value="Zm00001eb232150_P002"/>
    <property type="gene ID" value="Zm00001eb232150"/>
</dbReference>
<dbReference type="InterPro" id="IPR055296">
    <property type="entry name" value="SRL2-like"/>
</dbReference>
<sequence>MGLDGTVSGVVSRKVLPACGGLCCLCPSLRPRSRQPVKRYKKILIDIFPAEQEDGPNVRRIGRLCEYVARNPHRVPKITAYLERRCYRELRNEQYDIVKVVVLIYRRLLVSCNEQMPLLANSLLSIIQTLLDQSRQDDMCIIGCETLFDFIVTQVDGTYQFNLEEFIPRLCKLSQIVRDKEKANALRAAALQSLSAMIWFMGELSHISSEFDSVVQVVLESYEPRQVQSDNSATENPGCQLVEEVLKPEGHASPSTFIFSVIPSWDSIVSDYGGIQLLMDDAKDPYFWSRVCVHNMAKLSREATTFRRVMESLFCHFDNTNSWSSKNGLALCVLLDMQMFMEKSGTNINLMISVLVKHLEHKAILKQPEMQLSIVEVITALAEQSRAQASAATIVAISDLVRHMKKTLHLALGSNDLEVVKWNDKLRMAFDECIVQLSKKVGDAGPVLDMMSVMLENISHTPLIAIATTSAVYRTAQIIASIPNLSYKNKVFPEALFHQLLLAMVHPDHETRVGAHRIFSVVLVPSSVSPFPNLKSLDQCRKHDVQRTLSRVVSVFSSSAALFDKLRRDRNSFREYLHEGSMNRILHGIDDEIATPNDLPGSQSLRQSLRLSSVSHKHSYTSLKEGQSPLTESINEMETIVLRLSSQQATLLLSSIWRQALSPKNAPQNYEAIAHTYSLLLLFLGSKTPIFEVLAPSFQIAFSLMSHSLGGTDSLPPSRRRSLFTLATSMIVFASRAFNVAPLLPICKLMLNDGTMDPFLHLVHENKLQAVKDYTEDPSTSYGSPEDNQNALKSLSVVELTNSCSRESMILTIMNSIRDLPDLELENIRSQLLRDFSPDDVCPSSAHFLESPGKIAPPCSDDDTDYDYQEVHGNFEQAELIDLRNDNNTYLEASATTLAAIAIPVPTTNLLSIDELLETVVNDVSSQTGGQCLVSMAGDIPFQEMTSHCEAFSMGKHHKMSLLMSFKQNKQAAMVVVPDNQVSHAEAAHTSDKQSTNPFLLQSISAGEAQVAGDVQQPFLRLPPSSPYDNFLKAAGC</sequence>
<dbReference type="InterPro" id="IPR049152">
    <property type="entry name" value="EFR3-like_ARM"/>
</dbReference>
<reference evidence="1" key="3">
    <citation type="submission" date="2021-05" db="UniProtKB">
        <authorList>
            <consortium name="EnsemblPlants"/>
        </authorList>
    </citation>
    <scope>IDENTIFICATION</scope>
    <source>
        <strain evidence="1">cv. B73</strain>
    </source>
</reference>
<name>A0A804PEW2_MAIZE</name>
<dbReference type="InParanoid" id="A0A804PEW2"/>
<reference evidence="2" key="1">
    <citation type="journal article" date="2009" name="Science">
        <title>The B73 maize genome: complexity, diversity, and dynamics.</title>
        <authorList>
            <person name="Schnable P.S."/>
            <person name="Ware D."/>
            <person name="Fulton R.S."/>
            <person name="Stein J.C."/>
            <person name="Wei F."/>
            <person name="Pasternak S."/>
            <person name="Liang C."/>
            <person name="Zhang J."/>
            <person name="Fulton L."/>
            <person name="Graves T.A."/>
            <person name="Minx P."/>
            <person name="Reily A.D."/>
            <person name="Courtney L."/>
            <person name="Kruchowski S.S."/>
            <person name="Tomlinson C."/>
            <person name="Strong C."/>
            <person name="Delehaunty K."/>
            <person name="Fronick C."/>
            <person name="Courtney B."/>
            <person name="Rock S.M."/>
            <person name="Belter E."/>
            <person name="Du F."/>
            <person name="Kim K."/>
            <person name="Abbott R.M."/>
            <person name="Cotton M."/>
            <person name="Levy A."/>
            <person name="Marchetto P."/>
            <person name="Ochoa K."/>
            <person name="Jackson S.M."/>
            <person name="Gillam B."/>
            <person name="Chen W."/>
            <person name="Yan L."/>
            <person name="Higginbotham J."/>
            <person name="Cardenas M."/>
            <person name="Waligorski J."/>
            <person name="Applebaum E."/>
            <person name="Phelps L."/>
            <person name="Falcone J."/>
            <person name="Kanchi K."/>
            <person name="Thane T."/>
            <person name="Scimone A."/>
            <person name="Thane N."/>
            <person name="Henke J."/>
            <person name="Wang T."/>
            <person name="Ruppert J."/>
            <person name="Shah N."/>
            <person name="Rotter K."/>
            <person name="Hodges J."/>
            <person name="Ingenthron E."/>
            <person name="Cordes M."/>
            <person name="Kohlberg S."/>
            <person name="Sgro J."/>
            <person name="Delgado B."/>
            <person name="Mead K."/>
            <person name="Chinwalla A."/>
            <person name="Leonard S."/>
            <person name="Crouse K."/>
            <person name="Collura K."/>
            <person name="Kudrna D."/>
            <person name="Currie J."/>
            <person name="He R."/>
            <person name="Angelova A."/>
            <person name="Rajasekar S."/>
            <person name="Mueller T."/>
            <person name="Lomeli R."/>
            <person name="Scara G."/>
            <person name="Ko A."/>
            <person name="Delaney K."/>
            <person name="Wissotski M."/>
            <person name="Lopez G."/>
            <person name="Campos D."/>
            <person name="Braidotti M."/>
            <person name="Ashley E."/>
            <person name="Golser W."/>
            <person name="Kim H."/>
            <person name="Lee S."/>
            <person name="Lin J."/>
            <person name="Dujmic Z."/>
            <person name="Kim W."/>
            <person name="Talag J."/>
            <person name="Zuccolo A."/>
            <person name="Fan C."/>
            <person name="Sebastian A."/>
            <person name="Kramer M."/>
            <person name="Spiegel L."/>
            <person name="Nascimento L."/>
            <person name="Zutavern T."/>
            <person name="Miller B."/>
            <person name="Ambroise C."/>
            <person name="Muller S."/>
            <person name="Spooner W."/>
            <person name="Narechania A."/>
            <person name="Ren L."/>
            <person name="Wei S."/>
            <person name="Kumari S."/>
            <person name="Faga B."/>
            <person name="Levy M.J."/>
            <person name="McMahan L."/>
            <person name="Van Buren P."/>
            <person name="Vaughn M.W."/>
            <person name="Ying K."/>
            <person name="Yeh C.-T."/>
            <person name="Emrich S.J."/>
            <person name="Jia Y."/>
            <person name="Kalyanaraman A."/>
            <person name="Hsia A.-P."/>
            <person name="Barbazuk W.B."/>
            <person name="Baucom R.S."/>
            <person name="Brutnell T.P."/>
            <person name="Carpita N.C."/>
            <person name="Chaparro C."/>
            <person name="Chia J.-M."/>
            <person name="Deragon J.-M."/>
            <person name="Estill J.C."/>
            <person name="Fu Y."/>
            <person name="Jeddeloh J.A."/>
            <person name="Han Y."/>
            <person name="Lee H."/>
            <person name="Li P."/>
            <person name="Lisch D.R."/>
            <person name="Liu S."/>
            <person name="Liu Z."/>
            <person name="Nagel D.H."/>
            <person name="McCann M.C."/>
            <person name="SanMiguel P."/>
            <person name="Myers A.M."/>
            <person name="Nettleton D."/>
            <person name="Nguyen J."/>
            <person name="Penning B.W."/>
            <person name="Ponnala L."/>
            <person name="Schneider K.L."/>
            <person name="Schwartz D.C."/>
            <person name="Sharma A."/>
            <person name="Soderlund C."/>
            <person name="Springer N.M."/>
            <person name="Sun Q."/>
            <person name="Wang H."/>
            <person name="Waterman M."/>
            <person name="Westerman R."/>
            <person name="Wolfgruber T.K."/>
            <person name="Yang L."/>
            <person name="Yu Y."/>
            <person name="Zhang L."/>
            <person name="Zhou S."/>
            <person name="Zhu Q."/>
            <person name="Bennetzen J.L."/>
            <person name="Dawe R.K."/>
            <person name="Jiang J."/>
            <person name="Jiang N."/>
            <person name="Presting G.G."/>
            <person name="Wessler S.R."/>
            <person name="Aluru S."/>
            <person name="Martienssen R.A."/>
            <person name="Clifton S.W."/>
            <person name="McCombie W.R."/>
            <person name="Wing R.A."/>
            <person name="Wilson R.K."/>
        </authorList>
    </citation>
    <scope>NUCLEOTIDE SEQUENCE [LARGE SCALE GENOMIC DNA]</scope>
    <source>
        <strain evidence="2">cv. B73</strain>
    </source>
</reference>
<dbReference type="PANTHER" id="PTHR46087:SF20">
    <property type="entry name" value="OS02G0143200 PROTEIN"/>
    <property type="match status" value="1"/>
</dbReference>
<accession>A0A804PEW2</accession>
<dbReference type="GeneID" id="100501399"/>
<proteinExistence type="predicted"/>
<reference evidence="1" key="2">
    <citation type="submission" date="2019-07" db="EMBL/GenBank/DDBJ databases">
        <authorList>
            <person name="Seetharam A."/>
            <person name="Woodhouse M."/>
            <person name="Cannon E."/>
        </authorList>
    </citation>
    <scope>NUCLEOTIDE SEQUENCE [LARGE SCALE GENOMIC DNA]</scope>
    <source>
        <strain evidence="1">cv. B73</strain>
    </source>
</reference>
<protein>
    <recommendedName>
        <fullName evidence="3">ARM repeat superfamily protein</fullName>
    </recommendedName>
</protein>
<dbReference type="PANTHER" id="PTHR46087">
    <property type="entry name" value="PUTATIVE, EXPRESSED-RELATED"/>
    <property type="match status" value="1"/>
</dbReference>
<dbReference type="SUPFAM" id="SSF48371">
    <property type="entry name" value="ARM repeat"/>
    <property type="match status" value="1"/>
</dbReference>